<evidence type="ECO:0000256" key="9">
    <source>
        <dbReference type="ARBA" id="ARBA00023136"/>
    </source>
</evidence>
<dbReference type="GO" id="GO:0005765">
    <property type="term" value="C:lysosomal membrane"/>
    <property type="evidence" value="ECO:0007669"/>
    <property type="project" value="UniProtKB-SubCell"/>
</dbReference>
<feature type="compositionally biased region" description="Basic and acidic residues" evidence="12">
    <location>
        <begin position="1"/>
        <end position="11"/>
    </location>
</feature>
<evidence type="ECO:0000256" key="7">
    <source>
        <dbReference type="ARBA" id="ARBA00022801"/>
    </source>
</evidence>
<keyword evidence="10 11" id="KW-0458">Lysosome</keyword>
<dbReference type="GO" id="GO:0034597">
    <property type="term" value="F:phosphatidylinositol-4,5-bisphosphate 4-phosphatase activity"/>
    <property type="evidence" value="ECO:0007669"/>
    <property type="project" value="UniProtKB-EC"/>
</dbReference>
<organism evidence="13">
    <name type="scientific">Cyprideis torosa</name>
    <dbReference type="NCBI Taxonomy" id="163714"/>
    <lineage>
        <taxon>Eukaryota</taxon>
        <taxon>Metazoa</taxon>
        <taxon>Ecdysozoa</taxon>
        <taxon>Arthropoda</taxon>
        <taxon>Crustacea</taxon>
        <taxon>Oligostraca</taxon>
        <taxon>Ostracoda</taxon>
        <taxon>Podocopa</taxon>
        <taxon>Podocopida</taxon>
        <taxon>Cytherocopina</taxon>
        <taxon>Cytheroidea</taxon>
        <taxon>Cytherideidae</taxon>
        <taxon>Cyprideis</taxon>
    </lineage>
</organism>
<dbReference type="GO" id="GO:0005886">
    <property type="term" value="C:plasma membrane"/>
    <property type="evidence" value="ECO:0007669"/>
    <property type="project" value="TreeGrafter"/>
</dbReference>
<dbReference type="InterPro" id="IPR019178">
    <property type="entry name" value="PtdIns-P2-Ptase"/>
</dbReference>
<evidence type="ECO:0000256" key="12">
    <source>
        <dbReference type="SAM" id="MobiDB-lite"/>
    </source>
</evidence>
<sequence length="248" mass="27172">MPPVQDPERKPLLTVSGESNDPANGWQPDDEYVDIQAAPIDLPRHSGRQGPPLQVCCRVCQCMIDITGKMDQHVVKCEKCSEATPIKNAPAGKKYVRCPCNCLLICKTTSQRIACPRANCKRVINLGLTAPQSRAASTLPGICRVTCAHCHDFFFFNTLNQSSATCPHCRKSSSVGREFARNRGIICLIFGLLFLIIGLGVTFGTYKVAATKGGIYVAYVGAFLLSLIFLYKAITYFTMKVSYIEGPL</sequence>
<evidence type="ECO:0000256" key="3">
    <source>
        <dbReference type="ARBA" id="ARBA00004155"/>
    </source>
</evidence>
<dbReference type="OrthoDB" id="9939933at2759"/>
<evidence type="ECO:0000256" key="10">
    <source>
        <dbReference type="ARBA" id="ARBA00023228"/>
    </source>
</evidence>
<evidence type="ECO:0000256" key="4">
    <source>
        <dbReference type="ARBA" id="ARBA00012936"/>
    </source>
</evidence>
<dbReference type="GO" id="GO:0031902">
    <property type="term" value="C:late endosome membrane"/>
    <property type="evidence" value="ECO:0007669"/>
    <property type="project" value="UniProtKB-SubCell"/>
</dbReference>
<keyword evidence="5 11" id="KW-0812">Transmembrane</keyword>
<dbReference type="PANTHER" id="PTHR21014:SF6">
    <property type="entry name" value="PHOSPHATIDYLINOSITOL-4,5-BISPHOSPHATE 4-PHOSPHATASE"/>
    <property type="match status" value="1"/>
</dbReference>
<evidence type="ECO:0000256" key="5">
    <source>
        <dbReference type="ARBA" id="ARBA00022692"/>
    </source>
</evidence>
<evidence type="ECO:0000256" key="1">
    <source>
        <dbReference type="ARBA" id="ARBA00001261"/>
    </source>
</evidence>
<proteinExistence type="predicted"/>
<evidence type="ECO:0000256" key="2">
    <source>
        <dbReference type="ARBA" id="ARBA00004107"/>
    </source>
</evidence>
<dbReference type="PANTHER" id="PTHR21014">
    <property type="entry name" value="PHOSPHATIDYLINOSITOL-4,5-BISPHOSPHATE 4-PHOSPHATASE"/>
    <property type="match status" value="1"/>
</dbReference>
<feature type="region of interest" description="Disordered" evidence="12">
    <location>
        <begin position="1"/>
        <end position="29"/>
    </location>
</feature>
<keyword evidence="6 11" id="KW-0967">Endosome</keyword>
<evidence type="ECO:0000256" key="6">
    <source>
        <dbReference type="ARBA" id="ARBA00022753"/>
    </source>
</evidence>
<accession>A0A7R8WJS1</accession>
<protein>
    <recommendedName>
        <fullName evidence="4 11">Phosphatidylinositol-4,5-bisphosphate 4-phosphatase</fullName>
        <ecNumber evidence="4 11">3.1.3.78</ecNumber>
    </recommendedName>
</protein>
<feature type="transmembrane region" description="Helical" evidence="11">
    <location>
        <begin position="184"/>
        <end position="203"/>
    </location>
</feature>
<comment type="catalytic activity">
    <reaction evidence="1 11">
        <text>a 1,2-diacyl-sn-glycero-3-phospho-(1D-myo-inositol-4,5-bisphosphate) + H2O = a 1,2-diacyl-sn-glycero-3-phospho-(1D-myo-inositol-5-phosphate) + phosphate</text>
        <dbReference type="Rhea" id="RHEA:25674"/>
        <dbReference type="ChEBI" id="CHEBI:15377"/>
        <dbReference type="ChEBI" id="CHEBI:43474"/>
        <dbReference type="ChEBI" id="CHEBI:57795"/>
        <dbReference type="ChEBI" id="CHEBI:58456"/>
        <dbReference type="EC" id="3.1.3.78"/>
    </reaction>
</comment>
<dbReference type="GO" id="GO:0030670">
    <property type="term" value="C:phagocytic vesicle membrane"/>
    <property type="evidence" value="ECO:0007669"/>
    <property type="project" value="TreeGrafter"/>
</dbReference>
<gene>
    <name evidence="13" type="ORF">CTOB1V02_LOCUS8246</name>
</gene>
<name>A0A7R8WJS1_9CRUS</name>
<keyword evidence="8 11" id="KW-1133">Transmembrane helix</keyword>
<dbReference type="EMBL" id="OB662648">
    <property type="protein sequence ID" value="CAD7230388.1"/>
    <property type="molecule type" value="Genomic_DNA"/>
</dbReference>
<evidence type="ECO:0000256" key="8">
    <source>
        <dbReference type="ARBA" id="ARBA00022989"/>
    </source>
</evidence>
<evidence type="ECO:0000256" key="11">
    <source>
        <dbReference type="RuleBase" id="RU365008"/>
    </source>
</evidence>
<evidence type="ECO:0000313" key="13">
    <source>
        <dbReference type="EMBL" id="CAD7230388.1"/>
    </source>
</evidence>
<comment type="function">
    <text evidence="11">Catalyzes the hydrolysis of phosphatidylinositol-4,5-bisphosphate (PtdIns-4,5-P2) to phosphatidylinositol-4-phosphate (PtdIns-4-P).</text>
</comment>
<dbReference type="Pfam" id="PF09788">
    <property type="entry name" value="Tmemb_55A"/>
    <property type="match status" value="1"/>
</dbReference>
<keyword evidence="9 11" id="KW-0472">Membrane</keyword>
<reference evidence="13" key="1">
    <citation type="submission" date="2020-11" db="EMBL/GenBank/DDBJ databases">
        <authorList>
            <person name="Tran Van P."/>
        </authorList>
    </citation>
    <scope>NUCLEOTIDE SEQUENCE</scope>
</reference>
<comment type="subcellular location">
    <subcellularLocation>
        <location evidence="2 11">Late endosome membrane</location>
        <topology evidence="2 11">Multi-pass membrane protein</topology>
    </subcellularLocation>
    <subcellularLocation>
        <location evidence="3 11">Lysosome membrane</location>
        <topology evidence="3 11">Multi-pass membrane protein</topology>
    </subcellularLocation>
</comment>
<dbReference type="AlphaFoldDB" id="A0A7R8WJS1"/>
<keyword evidence="7 11" id="KW-0378">Hydrolase</keyword>
<feature type="transmembrane region" description="Helical" evidence="11">
    <location>
        <begin position="215"/>
        <end position="234"/>
    </location>
</feature>
<dbReference type="EC" id="3.1.3.78" evidence="4 11"/>
<dbReference type="GO" id="GO:0046856">
    <property type="term" value="P:phosphatidylinositol dephosphorylation"/>
    <property type="evidence" value="ECO:0007669"/>
    <property type="project" value="InterPro"/>
</dbReference>